<dbReference type="OrthoDB" id="2256270at2759"/>
<feature type="compositionally biased region" description="Polar residues" evidence="1">
    <location>
        <begin position="275"/>
        <end position="284"/>
    </location>
</feature>
<dbReference type="AlphaFoldDB" id="A0A4P9XWU3"/>
<feature type="region of interest" description="Disordered" evidence="1">
    <location>
        <begin position="402"/>
        <end position="437"/>
    </location>
</feature>
<feature type="transmembrane region" description="Helical" evidence="2">
    <location>
        <begin position="133"/>
        <end position="157"/>
    </location>
</feature>
<feature type="transmembrane region" description="Helical" evidence="2">
    <location>
        <begin position="36"/>
        <end position="54"/>
    </location>
</feature>
<gene>
    <name evidence="3" type="ORF">THASP1DRAFT_27448</name>
</gene>
<feature type="region of interest" description="Disordered" evidence="1">
    <location>
        <begin position="342"/>
        <end position="365"/>
    </location>
</feature>
<feature type="compositionally biased region" description="Acidic residues" evidence="1">
    <location>
        <begin position="414"/>
        <end position="423"/>
    </location>
</feature>
<feature type="transmembrane region" description="Helical" evidence="2">
    <location>
        <begin position="100"/>
        <end position="121"/>
    </location>
</feature>
<feature type="transmembrane region" description="Helical" evidence="2">
    <location>
        <begin position="177"/>
        <end position="199"/>
    </location>
</feature>
<keyword evidence="2" id="KW-1133">Transmembrane helix</keyword>
<reference evidence="4" key="1">
    <citation type="journal article" date="2018" name="Nat. Microbiol.">
        <title>Leveraging single-cell genomics to expand the fungal tree of life.</title>
        <authorList>
            <person name="Ahrendt S.R."/>
            <person name="Quandt C.A."/>
            <person name="Ciobanu D."/>
            <person name="Clum A."/>
            <person name="Salamov A."/>
            <person name="Andreopoulos B."/>
            <person name="Cheng J.F."/>
            <person name="Woyke T."/>
            <person name="Pelin A."/>
            <person name="Henrissat B."/>
            <person name="Reynolds N.K."/>
            <person name="Benny G.L."/>
            <person name="Smith M.E."/>
            <person name="James T.Y."/>
            <person name="Grigoriev I.V."/>
        </authorList>
    </citation>
    <scope>NUCLEOTIDE SEQUENCE [LARGE SCALE GENOMIC DNA]</scope>
    <source>
        <strain evidence="4">RSA 1356</strain>
    </source>
</reference>
<feature type="transmembrane region" description="Helical" evidence="2">
    <location>
        <begin position="220"/>
        <end position="239"/>
    </location>
</feature>
<dbReference type="Proteomes" id="UP000271241">
    <property type="component" value="Unassembled WGS sequence"/>
</dbReference>
<protein>
    <submittedName>
        <fullName evidence="3">Uncharacterized protein</fullName>
    </submittedName>
</protein>
<evidence type="ECO:0000256" key="2">
    <source>
        <dbReference type="SAM" id="Phobius"/>
    </source>
</evidence>
<dbReference type="EMBL" id="KZ992437">
    <property type="protein sequence ID" value="RKP10796.1"/>
    <property type="molecule type" value="Genomic_DNA"/>
</dbReference>
<keyword evidence="4" id="KW-1185">Reference proteome</keyword>
<keyword evidence="2" id="KW-0812">Transmembrane</keyword>
<feature type="transmembrane region" description="Helical" evidence="2">
    <location>
        <begin position="66"/>
        <end position="88"/>
    </location>
</feature>
<evidence type="ECO:0000313" key="3">
    <source>
        <dbReference type="EMBL" id="RKP10796.1"/>
    </source>
</evidence>
<sequence length="437" mass="48100">MAEDAKAQELAYKAAYDFVQEGEDIKVIHQRLAGNGMQLAICTCVVYLFIRNIIRTTMILRYKRSITHIFCLLQALFGMIFTITSMVYQTFPSGPSCRTVILVGMVMLHLSNMCLHGILLFKAYVVRQRSRSFLLGGTLVMLCTGQPASLGILVGLAPAVLYSDGVCTLAWPSWFPIFKFIVDVSINMALSYAFLAVVLRQWRQFGAGSWSFLLKEGIQYMLATTLCNIICVILIVTYVAGHLTVMFYIVEWALTSTLMVQHVCNGRAARRAKDSSLNSNSARTPMTPLTPRSPGSPAPPVIVTPAEVPSFGERLFFRILTFIAPPKSPGYDLPLSPAIPESPNLMPHSKSLKQQKASPSALLSPPSFMLYPSPPSSADLLPSPRSQTFAFPGIAAAARAHHQQYYDLAPPHEDESESDDGEDINGRDALQRVDSLS</sequence>
<feature type="region of interest" description="Disordered" evidence="1">
    <location>
        <begin position="274"/>
        <end position="298"/>
    </location>
</feature>
<evidence type="ECO:0000313" key="4">
    <source>
        <dbReference type="Proteomes" id="UP000271241"/>
    </source>
</evidence>
<keyword evidence="2" id="KW-0472">Membrane</keyword>
<evidence type="ECO:0000256" key="1">
    <source>
        <dbReference type="SAM" id="MobiDB-lite"/>
    </source>
</evidence>
<name>A0A4P9XWU3_9FUNG</name>
<proteinExistence type="predicted"/>
<organism evidence="3 4">
    <name type="scientific">Thamnocephalis sphaerospora</name>
    <dbReference type="NCBI Taxonomy" id="78915"/>
    <lineage>
        <taxon>Eukaryota</taxon>
        <taxon>Fungi</taxon>
        <taxon>Fungi incertae sedis</taxon>
        <taxon>Zoopagomycota</taxon>
        <taxon>Zoopagomycotina</taxon>
        <taxon>Zoopagomycetes</taxon>
        <taxon>Zoopagales</taxon>
        <taxon>Sigmoideomycetaceae</taxon>
        <taxon>Thamnocephalis</taxon>
    </lineage>
</organism>
<accession>A0A4P9XWU3</accession>